<dbReference type="PROSITE" id="PS51318">
    <property type="entry name" value="TAT"/>
    <property type="match status" value="1"/>
</dbReference>
<accession>A0A413RMU8</accession>
<evidence type="ECO:0000256" key="1">
    <source>
        <dbReference type="SAM" id="Phobius"/>
    </source>
</evidence>
<dbReference type="RefSeq" id="WP_118766802.1">
    <property type="nucleotide sequence ID" value="NZ_QWKP01000173.1"/>
</dbReference>
<sequence>MNSDRRALLARLGLVVGASAALLGAAAWLPDGGLLGALGWVLGFAGAMAALSVPVAIWRVVSPDAAARWEADPKGQPTPLLSPVVFWTGTIVFAWILTQVEPPTSLAGYGCMAFLWCGAAGAAVFATMFTRMYWRDRRRSTE</sequence>
<feature type="transmembrane region" description="Helical" evidence="1">
    <location>
        <begin position="37"/>
        <end position="60"/>
    </location>
</feature>
<keyword evidence="3" id="KW-1185">Reference proteome</keyword>
<dbReference type="Proteomes" id="UP000283374">
    <property type="component" value="Unassembled WGS sequence"/>
</dbReference>
<proteinExistence type="predicted"/>
<keyword evidence="1" id="KW-1133">Transmembrane helix</keyword>
<gene>
    <name evidence="2" type="ORF">D1825_07420</name>
</gene>
<evidence type="ECO:0000313" key="3">
    <source>
        <dbReference type="Proteomes" id="UP000283374"/>
    </source>
</evidence>
<keyword evidence="1" id="KW-0472">Membrane</keyword>
<dbReference type="AlphaFoldDB" id="A0A413RMU8"/>
<reference evidence="2 3" key="1">
    <citation type="submission" date="2018-08" db="EMBL/GenBank/DDBJ databases">
        <title>Cellulomonas rhizosphaerae sp. nov., a novel actinomycete isolated from soil.</title>
        <authorList>
            <person name="Tian Y."/>
        </authorList>
    </citation>
    <scope>NUCLEOTIDE SEQUENCE [LARGE SCALE GENOMIC DNA]</scope>
    <source>
        <strain evidence="2 3">NEAU-TCZ24</strain>
    </source>
</reference>
<keyword evidence="1" id="KW-0812">Transmembrane</keyword>
<feature type="transmembrane region" description="Helical" evidence="1">
    <location>
        <begin position="106"/>
        <end position="129"/>
    </location>
</feature>
<comment type="caution">
    <text evidence="2">The sequence shown here is derived from an EMBL/GenBank/DDBJ whole genome shotgun (WGS) entry which is preliminary data.</text>
</comment>
<organism evidence="2 3">
    <name type="scientific">Cellulomonas rhizosphaerae</name>
    <dbReference type="NCBI Taxonomy" id="2293719"/>
    <lineage>
        <taxon>Bacteria</taxon>
        <taxon>Bacillati</taxon>
        <taxon>Actinomycetota</taxon>
        <taxon>Actinomycetes</taxon>
        <taxon>Micrococcales</taxon>
        <taxon>Cellulomonadaceae</taxon>
        <taxon>Cellulomonas</taxon>
    </lineage>
</organism>
<name>A0A413RMU8_9CELL</name>
<feature type="transmembrane region" description="Helical" evidence="1">
    <location>
        <begin position="80"/>
        <end position="100"/>
    </location>
</feature>
<evidence type="ECO:0000313" key="2">
    <source>
        <dbReference type="EMBL" id="RHA42316.1"/>
    </source>
</evidence>
<dbReference type="InterPro" id="IPR006311">
    <property type="entry name" value="TAT_signal"/>
</dbReference>
<dbReference type="EMBL" id="QWKP01000173">
    <property type="protein sequence ID" value="RHA42316.1"/>
    <property type="molecule type" value="Genomic_DNA"/>
</dbReference>
<protein>
    <submittedName>
        <fullName evidence="2">Uncharacterized protein</fullName>
    </submittedName>
</protein>